<feature type="transmembrane region" description="Helical" evidence="2">
    <location>
        <begin position="173"/>
        <end position="193"/>
    </location>
</feature>
<keyword evidence="2" id="KW-1133">Transmembrane helix</keyword>
<reference evidence="3 4" key="1">
    <citation type="submission" date="2019-06" db="EMBL/GenBank/DDBJ databases">
        <title>Whole genome shotgun sequence of Streptomyces spinoverrucosus NBRC 14228.</title>
        <authorList>
            <person name="Hosoyama A."/>
            <person name="Uohara A."/>
            <person name="Ohji S."/>
            <person name="Ichikawa N."/>
        </authorList>
    </citation>
    <scope>NUCLEOTIDE SEQUENCE [LARGE SCALE GENOMIC DNA]</scope>
    <source>
        <strain evidence="3 4">NBRC 14228</strain>
    </source>
</reference>
<feature type="region of interest" description="Disordered" evidence="1">
    <location>
        <begin position="197"/>
        <end position="225"/>
    </location>
</feature>
<dbReference type="Proteomes" id="UP000317881">
    <property type="component" value="Unassembled WGS sequence"/>
</dbReference>
<evidence type="ECO:0000313" key="3">
    <source>
        <dbReference type="EMBL" id="GEC07234.1"/>
    </source>
</evidence>
<sequence>MTDNPSRLMRLPRRILARVGRLIPRWLIPAGVLLGAAAGGVYGLVKPPQYTATSYVIAVPTGETRSDATAALGFAQAYGRVATQLAVLADAQMWAGVPVKELRSSVRAATSPDAPMVAITADSERRDQAADIANAVSHALTLQADRAKNETGIELVLLSRALKPTEPSSASPALTSLVGASAGGLLGGLALLARPRRAAPTSADGHTGRAQLPAPAPAADTEGAL</sequence>
<keyword evidence="2" id="KW-0812">Transmembrane</keyword>
<dbReference type="EMBL" id="BJND01000037">
    <property type="protein sequence ID" value="GEC07234.1"/>
    <property type="molecule type" value="Genomic_DNA"/>
</dbReference>
<dbReference type="OrthoDB" id="3872739at2"/>
<gene>
    <name evidence="3" type="ORF">SSP24_48890</name>
</gene>
<protein>
    <recommendedName>
        <fullName evidence="5">Lipopolysaccharide biosynthesis protein</fullName>
    </recommendedName>
</protein>
<dbReference type="AlphaFoldDB" id="A0A4Y3VJW1"/>
<name>A0A4Y3VJW1_9ACTN</name>
<keyword evidence="2" id="KW-0472">Membrane</keyword>
<evidence type="ECO:0008006" key="5">
    <source>
        <dbReference type="Google" id="ProtNLM"/>
    </source>
</evidence>
<evidence type="ECO:0000313" key="4">
    <source>
        <dbReference type="Proteomes" id="UP000317881"/>
    </source>
</evidence>
<accession>A0A4Y3VJW1</accession>
<comment type="caution">
    <text evidence="3">The sequence shown here is derived from an EMBL/GenBank/DDBJ whole genome shotgun (WGS) entry which is preliminary data.</text>
</comment>
<proteinExistence type="predicted"/>
<evidence type="ECO:0000256" key="1">
    <source>
        <dbReference type="SAM" id="MobiDB-lite"/>
    </source>
</evidence>
<organism evidence="3 4">
    <name type="scientific">Streptomyces spinoverrucosus</name>
    <dbReference type="NCBI Taxonomy" id="284043"/>
    <lineage>
        <taxon>Bacteria</taxon>
        <taxon>Bacillati</taxon>
        <taxon>Actinomycetota</taxon>
        <taxon>Actinomycetes</taxon>
        <taxon>Kitasatosporales</taxon>
        <taxon>Streptomycetaceae</taxon>
        <taxon>Streptomyces</taxon>
    </lineage>
</organism>
<dbReference type="RefSeq" id="WP_141311818.1">
    <property type="nucleotide sequence ID" value="NZ_BJND01000037.1"/>
</dbReference>
<keyword evidence="4" id="KW-1185">Reference proteome</keyword>
<evidence type="ECO:0000256" key="2">
    <source>
        <dbReference type="SAM" id="Phobius"/>
    </source>
</evidence>